<evidence type="ECO:0000313" key="4">
    <source>
        <dbReference type="Proteomes" id="UP001219525"/>
    </source>
</evidence>
<dbReference type="PANTHER" id="PTHR11895">
    <property type="entry name" value="TRANSAMIDASE"/>
    <property type="match status" value="1"/>
</dbReference>
<evidence type="ECO:0000313" key="3">
    <source>
        <dbReference type="EMBL" id="KAJ7224494.1"/>
    </source>
</evidence>
<evidence type="ECO:0000259" key="2">
    <source>
        <dbReference type="Pfam" id="PF01425"/>
    </source>
</evidence>
<dbReference type="SUPFAM" id="SSF75304">
    <property type="entry name" value="Amidase signature (AS) enzymes"/>
    <property type="match status" value="1"/>
</dbReference>
<keyword evidence="4" id="KW-1185">Reference proteome</keyword>
<evidence type="ECO:0000256" key="1">
    <source>
        <dbReference type="SAM" id="MobiDB-lite"/>
    </source>
</evidence>
<dbReference type="InterPro" id="IPR036928">
    <property type="entry name" value="AS_sf"/>
</dbReference>
<dbReference type="InterPro" id="IPR000120">
    <property type="entry name" value="Amidase"/>
</dbReference>
<sequence>MAHYRLTATEFLSSGVKVEDYVCSLLDRVAARDADVQAWAHLDRECAISQARLLDTIPLREREHLKLFGVPVGVKDIMYTKDMPTQHNSPIYENDAPAVDSALVMLLRNAGALIFGKTTTTEFASVTTGTKTRNPHDSSRTPGGSSSGSGAAVGDLQVPVALGTQTLGSIIRPASFNGIFGFKPTWGAISREGVKICSLNLDTMGFFARSIADLELLADAVQLEDDEKQTVRFKIEGAKFAVCKTHVWSQAGPGTTNAVELAIKLLQEHGASVEELELSEEFTNVTKYSLQAFESDGKTTFTNEYIRAKDKLDPVLVKFVENSSKISHRDHLAALDGLAQLRPKIDIIAGRYDAILTPSTVDEAPTGLSNTGNSAFCGMWTALHVPVVNIPGFVGEHGMPIGLSLVAPRYHDRRLLRVAAAVAPVFEGGGWKLGL</sequence>
<comment type="caution">
    <text evidence="3">The sequence shown here is derived from an EMBL/GenBank/DDBJ whole genome shotgun (WGS) entry which is preliminary data.</text>
</comment>
<dbReference type="GO" id="GO:0003824">
    <property type="term" value="F:catalytic activity"/>
    <property type="evidence" value="ECO:0007669"/>
    <property type="project" value="InterPro"/>
</dbReference>
<dbReference type="EMBL" id="JARJCW010000005">
    <property type="protein sequence ID" value="KAJ7224494.1"/>
    <property type="molecule type" value="Genomic_DNA"/>
</dbReference>
<dbReference type="PANTHER" id="PTHR11895:SF7">
    <property type="entry name" value="GLUTAMYL-TRNA(GLN) AMIDOTRANSFERASE SUBUNIT A, MITOCHONDRIAL"/>
    <property type="match status" value="1"/>
</dbReference>
<feature type="domain" description="Amidase" evidence="2">
    <location>
        <begin position="22"/>
        <end position="416"/>
    </location>
</feature>
<feature type="region of interest" description="Disordered" evidence="1">
    <location>
        <begin position="125"/>
        <end position="150"/>
    </location>
</feature>
<protein>
    <submittedName>
        <fullName evidence="3">Amidase</fullName>
    </submittedName>
</protein>
<accession>A0AAD6YNH4</accession>
<gene>
    <name evidence="3" type="ORF">GGX14DRAFT_425935</name>
</gene>
<dbReference type="Proteomes" id="UP001219525">
    <property type="component" value="Unassembled WGS sequence"/>
</dbReference>
<dbReference type="Gene3D" id="3.90.1300.10">
    <property type="entry name" value="Amidase signature (AS) domain"/>
    <property type="match status" value="1"/>
</dbReference>
<dbReference type="InterPro" id="IPR023631">
    <property type="entry name" value="Amidase_dom"/>
</dbReference>
<dbReference type="AlphaFoldDB" id="A0AAD6YNH4"/>
<organism evidence="3 4">
    <name type="scientific">Mycena pura</name>
    <dbReference type="NCBI Taxonomy" id="153505"/>
    <lineage>
        <taxon>Eukaryota</taxon>
        <taxon>Fungi</taxon>
        <taxon>Dikarya</taxon>
        <taxon>Basidiomycota</taxon>
        <taxon>Agaricomycotina</taxon>
        <taxon>Agaricomycetes</taxon>
        <taxon>Agaricomycetidae</taxon>
        <taxon>Agaricales</taxon>
        <taxon>Marasmiineae</taxon>
        <taxon>Mycenaceae</taxon>
        <taxon>Mycena</taxon>
    </lineage>
</organism>
<proteinExistence type="predicted"/>
<reference evidence="3" key="1">
    <citation type="submission" date="2023-03" db="EMBL/GenBank/DDBJ databases">
        <title>Massive genome expansion in bonnet fungi (Mycena s.s.) driven by repeated elements and novel gene families across ecological guilds.</title>
        <authorList>
            <consortium name="Lawrence Berkeley National Laboratory"/>
            <person name="Harder C.B."/>
            <person name="Miyauchi S."/>
            <person name="Viragh M."/>
            <person name="Kuo A."/>
            <person name="Thoen E."/>
            <person name="Andreopoulos B."/>
            <person name="Lu D."/>
            <person name="Skrede I."/>
            <person name="Drula E."/>
            <person name="Henrissat B."/>
            <person name="Morin E."/>
            <person name="Kohler A."/>
            <person name="Barry K."/>
            <person name="LaButti K."/>
            <person name="Morin E."/>
            <person name="Salamov A."/>
            <person name="Lipzen A."/>
            <person name="Mereny Z."/>
            <person name="Hegedus B."/>
            <person name="Baldrian P."/>
            <person name="Stursova M."/>
            <person name="Weitz H."/>
            <person name="Taylor A."/>
            <person name="Grigoriev I.V."/>
            <person name="Nagy L.G."/>
            <person name="Martin F."/>
            <person name="Kauserud H."/>
        </authorList>
    </citation>
    <scope>NUCLEOTIDE SEQUENCE</scope>
    <source>
        <strain evidence="3">9144</strain>
    </source>
</reference>
<name>A0AAD6YNH4_9AGAR</name>
<dbReference type="Pfam" id="PF01425">
    <property type="entry name" value="Amidase"/>
    <property type="match status" value="1"/>
</dbReference>